<dbReference type="InterPro" id="IPR011250">
    <property type="entry name" value="OMP/PagP_B-barrel"/>
</dbReference>
<accession>A0A239EIM2</accession>
<evidence type="ECO:0000313" key="3">
    <source>
        <dbReference type="Proteomes" id="UP000198356"/>
    </source>
</evidence>
<dbReference type="EMBL" id="FZOU01000001">
    <property type="protein sequence ID" value="SNS44630.1"/>
    <property type="molecule type" value="Genomic_DNA"/>
</dbReference>
<dbReference type="InterPro" id="IPR018550">
    <property type="entry name" value="Lipid-A_deacylase-rel"/>
</dbReference>
<feature type="signal peptide" evidence="1">
    <location>
        <begin position="1"/>
        <end position="24"/>
    </location>
</feature>
<dbReference type="SUPFAM" id="SSF56925">
    <property type="entry name" value="OMPA-like"/>
    <property type="match status" value="1"/>
</dbReference>
<keyword evidence="3" id="KW-1185">Reference proteome</keyword>
<dbReference type="Proteomes" id="UP000198356">
    <property type="component" value="Unassembled WGS sequence"/>
</dbReference>
<reference evidence="2 3" key="1">
    <citation type="submission" date="2017-06" db="EMBL/GenBank/DDBJ databases">
        <authorList>
            <person name="Kim H.J."/>
            <person name="Triplett B.A."/>
        </authorList>
    </citation>
    <scope>NUCLEOTIDE SEQUENCE [LARGE SCALE GENOMIC DNA]</scope>
    <source>
        <strain evidence="2 3">DSM 18704</strain>
    </source>
</reference>
<gene>
    <name evidence="2" type="ORF">SAMN05421770_1011007</name>
</gene>
<keyword evidence="1" id="KW-0732">Signal</keyword>
<dbReference type="Gene3D" id="2.40.160.20">
    <property type="match status" value="1"/>
</dbReference>
<proteinExistence type="predicted"/>
<organism evidence="2 3">
    <name type="scientific">Granulicella rosea</name>
    <dbReference type="NCBI Taxonomy" id="474952"/>
    <lineage>
        <taxon>Bacteria</taxon>
        <taxon>Pseudomonadati</taxon>
        <taxon>Acidobacteriota</taxon>
        <taxon>Terriglobia</taxon>
        <taxon>Terriglobales</taxon>
        <taxon>Acidobacteriaceae</taxon>
        <taxon>Granulicella</taxon>
    </lineage>
</organism>
<name>A0A239EIM2_9BACT</name>
<evidence type="ECO:0000313" key="2">
    <source>
        <dbReference type="EMBL" id="SNS44630.1"/>
    </source>
</evidence>
<dbReference type="Pfam" id="PF09411">
    <property type="entry name" value="PagL"/>
    <property type="match status" value="1"/>
</dbReference>
<protein>
    <submittedName>
        <fullName evidence="2">Lipid A 3-O-deacylase (PagL)</fullName>
    </submittedName>
</protein>
<sequence length="247" mass="26508">MPILSKVLGSLVLIFALPAASVFAQSAGEVKYTNPLDAASTHQPHSYGVILQGGNGLTDDRNGFHFIMAGFQGGRVLTNNFGKGIFRGNFEYGVQVLPYWQSFTPKFQKVSCTQATGSAVITCSQPYTIGGTFTGASVTPIILRWNFARHGKFVPWGQAAGGLLWTNHKYPAYGSTAVNLQTNGPNGEASVWNFTPQGGIGLHYFVNPKHSVDFSANGVHISSASLGDRNPGVNASVQFSLGYSWWK</sequence>
<feature type="chain" id="PRO_5012782864" evidence="1">
    <location>
        <begin position="25"/>
        <end position="247"/>
    </location>
</feature>
<dbReference type="AlphaFoldDB" id="A0A239EIM2"/>
<evidence type="ECO:0000256" key="1">
    <source>
        <dbReference type="SAM" id="SignalP"/>
    </source>
</evidence>